<keyword evidence="3" id="KW-1185">Reference proteome</keyword>
<dbReference type="AlphaFoldDB" id="A0A0S4QM13"/>
<accession>A0A0S4QM13</accession>
<dbReference type="EMBL" id="FAOZ01000005">
    <property type="protein sequence ID" value="CUU55574.1"/>
    <property type="molecule type" value="Genomic_DNA"/>
</dbReference>
<evidence type="ECO:0000313" key="2">
    <source>
        <dbReference type="EMBL" id="CUU55574.1"/>
    </source>
</evidence>
<protein>
    <submittedName>
        <fullName evidence="2">Uncharacterized protein</fullName>
    </submittedName>
</protein>
<organism evidence="2 3">
    <name type="scientific">Parafrankia irregularis</name>
    <dbReference type="NCBI Taxonomy" id="795642"/>
    <lineage>
        <taxon>Bacteria</taxon>
        <taxon>Bacillati</taxon>
        <taxon>Actinomycetota</taxon>
        <taxon>Actinomycetes</taxon>
        <taxon>Frankiales</taxon>
        <taxon>Frankiaceae</taxon>
        <taxon>Parafrankia</taxon>
    </lineage>
</organism>
<gene>
    <name evidence="2" type="ORF">Ga0074812_105226</name>
</gene>
<reference evidence="3" key="1">
    <citation type="submission" date="2015-11" db="EMBL/GenBank/DDBJ databases">
        <authorList>
            <person name="Varghese N."/>
        </authorList>
    </citation>
    <scope>NUCLEOTIDE SEQUENCE [LARGE SCALE GENOMIC DNA]</scope>
    <source>
        <strain evidence="3">DSM 45899</strain>
    </source>
</reference>
<name>A0A0S4QM13_9ACTN</name>
<proteinExistence type="predicted"/>
<evidence type="ECO:0000256" key="1">
    <source>
        <dbReference type="SAM" id="MobiDB-lite"/>
    </source>
</evidence>
<dbReference type="Proteomes" id="UP000198802">
    <property type="component" value="Unassembled WGS sequence"/>
</dbReference>
<sequence length="259" mass="28050">MEVKSRGHLPRPLPPARPRRGPWSRLRSGPVLVIAAVVALLAGAAGCGSPSYQYVTNKKDGAFLKVPAGWTHQEMPGPALFGIDARNVSPEMLRTLMSREWVVGLDASEKFDETSLFVPDAALPKGFVQVRHLLPEEARSVSTNDLRNFVVTVDDAVAAQEEAVRRDPYGARLAPSFLLLRDESVSRDAGVHGVHLIYQVATAAGLVTIDQTSLLDQNQTVLYQLVLACSALCYAQHGVQISEVTGSFTIKPTDRGQKA</sequence>
<evidence type="ECO:0000313" key="3">
    <source>
        <dbReference type="Proteomes" id="UP000198802"/>
    </source>
</evidence>
<feature type="region of interest" description="Disordered" evidence="1">
    <location>
        <begin position="1"/>
        <end position="22"/>
    </location>
</feature>